<accession>A0AA36IWT3</accession>
<keyword evidence="2" id="KW-1185">Reference proteome</keyword>
<organism evidence="1 2">
    <name type="scientific">Effrenium voratum</name>
    <dbReference type="NCBI Taxonomy" id="2562239"/>
    <lineage>
        <taxon>Eukaryota</taxon>
        <taxon>Sar</taxon>
        <taxon>Alveolata</taxon>
        <taxon>Dinophyceae</taxon>
        <taxon>Suessiales</taxon>
        <taxon>Symbiodiniaceae</taxon>
        <taxon>Effrenium</taxon>
    </lineage>
</organism>
<comment type="caution">
    <text evidence="1">The sequence shown here is derived from an EMBL/GenBank/DDBJ whole genome shotgun (WGS) entry which is preliminary data.</text>
</comment>
<evidence type="ECO:0000313" key="1">
    <source>
        <dbReference type="EMBL" id="CAJ1394947.1"/>
    </source>
</evidence>
<proteinExistence type="predicted"/>
<gene>
    <name evidence="1" type="ORF">EVOR1521_LOCUS19495</name>
</gene>
<dbReference type="Proteomes" id="UP001178507">
    <property type="component" value="Unassembled WGS sequence"/>
</dbReference>
<protein>
    <submittedName>
        <fullName evidence="1">Uncharacterized protein</fullName>
    </submittedName>
</protein>
<dbReference type="EMBL" id="CAUJNA010003001">
    <property type="protein sequence ID" value="CAJ1394947.1"/>
    <property type="molecule type" value="Genomic_DNA"/>
</dbReference>
<sequence>MADLRLEIRTLSGGLLLEAKLPHGATGAQLHELVNATATLATEWRLVHRGSELELQQPLAAEDGETIFAAAKPHATEETTPWAVRSMPCPRDTRSWLLHFRLENTLGLPSEARRSRSWCAR</sequence>
<evidence type="ECO:0000313" key="2">
    <source>
        <dbReference type="Proteomes" id="UP001178507"/>
    </source>
</evidence>
<dbReference type="AlphaFoldDB" id="A0AA36IWT3"/>
<reference evidence="1" key="1">
    <citation type="submission" date="2023-08" db="EMBL/GenBank/DDBJ databases">
        <authorList>
            <person name="Chen Y."/>
            <person name="Shah S."/>
            <person name="Dougan E. K."/>
            <person name="Thang M."/>
            <person name="Chan C."/>
        </authorList>
    </citation>
    <scope>NUCLEOTIDE SEQUENCE</scope>
</reference>
<name>A0AA36IWT3_9DINO</name>